<evidence type="ECO:0000313" key="2">
    <source>
        <dbReference type="EMBL" id="THH19593.1"/>
    </source>
</evidence>
<accession>A0A4V3XG13</accession>
<dbReference type="Proteomes" id="UP000310158">
    <property type="component" value="Unassembled WGS sequence"/>
</dbReference>
<comment type="caution">
    <text evidence="2">The sequence shown here is derived from an EMBL/GenBank/DDBJ whole genome shotgun (WGS) entry which is preliminary data.</text>
</comment>
<feature type="region of interest" description="Disordered" evidence="1">
    <location>
        <begin position="13"/>
        <end position="51"/>
    </location>
</feature>
<name>A0A4V3XG13_9AGAM</name>
<dbReference type="EMBL" id="SGPL01000041">
    <property type="protein sequence ID" value="THH19593.1"/>
    <property type="molecule type" value="Genomic_DNA"/>
</dbReference>
<feature type="compositionally biased region" description="Pro residues" evidence="1">
    <location>
        <begin position="727"/>
        <end position="738"/>
    </location>
</feature>
<evidence type="ECO:0000313" key="3">
    <source>
        <dbReference type="Proteomes" id="UP000310158"/>
    </source>
</evidence>
<feature type="region of interest" description="Disordered" evidence="1">
    <location>
        <begin position="311"/>
        <end position="331"/>
    </location>
</feature>
<dbReference type="AlphaFoldDB" id="A0A4V3XG13"/>
<proteinExistence type="predicted"/>
<feature type="region of interest" description="Disordered" evidence="1">
    <location>
        <begin position="238"/>
        <end position="290"/>
    </location>
</feature>
<keyword evidence="3" id="KW-1185">Reference proteome</keyword>
<protein>
    <submittedName>
        <fullName evidence="2">Uncharacterized protein</fullName>
    </submittedName>
</protein>
<organism evidence="2 3">
    <name type="scientific">Bondarzewia mesenterica</name>
    <dbReference type="NCBI Taxonomy" id="1095465"/>
    <lineage>
        <taxon>Eukaryota</taxon>
        <taxon>Fungi</taxon>
        <taxon>Dikarya</taxon>
        <taxon>Basidiomycota</taxon>
        <taxon>Agaricomycotina</taxon>
        <taxon>Agaricomycetes</taxon>
        <taxon>Russulales</taxon>
        <taxon>Bondarzewiaceae</taxon>
        <taxon>Bondarzewia</taxon>
    </lineage>
</organism>
<feature type="region of interest" description="Disordered" evidence="1">
    <location>
        <begin position="716"/>
        <end position="753"/>
    </location>
</feature>
<evidence type="ECO:0000256" key="1">
    <source>
        <dbReference type="SAM" id="MobiDB-lite"/>
    </source>
</evidence>
<sequence>MAAAAGTIRTFIDHSHVSPSPPFNDSELSMPDNPSIQLPPSRPWTYPSTPRSSSWDLRFEQGGDFVKVASSSAGGSPSAVDVVGDAIMEPRVPIVGSTSVAIPSAPVAVKAALHITLPSSNTPSPNTLPKPTPTPSPIPIHHPSVALTFLSTYLSSRRYSTTSSPTSSTAPVFSTQTKTNLGPVAQYHENTKYYSAVKPVQSRPEYYFQRLGLLAYFAEEAEGIQSPLVHVARPSPPSPLRMNGHAHRSSSTLSSTESNRHVCQPSHQHIHHLHPRTITPYRDRSTASHLPTSPFRYGRVLSMHFELQLHPSSPFGKRAGRPAKGDDEDVGGMMTRMASTVRTPWESPGGGESDGTMMAARTTMARTTRTTSQTRIAREWYRWRVDDQDEHDDEQRHEQGEQGPHTLSTSDKYVISDWMLFASPSLVGLLLPSSESRMLLHYHDGRDVPIYPDDPDATFTRAKVMVRKPIALEVPPHPPPQARPRFATIPPSNAHSSPPAHYITTHSPPSALYIPPPQPIMLHSSQLSQELEHIHIRPSPTSPAFASHIPSSVIPKSEPQFPPAFQIVQILPLASPILRILRICILFTCHYLHALQTRLRVRLQSSPYSTLALPTPSLLSLPLPFPSTSTDPRRVFLRSHTLPPPPPSQHYPHQAFKAPIRSHRRGRLYEHFSRTPSPMDGDDVESEASGSTYYVLPSPGRKVTVVPPIAPAYTTTRHHHHLQGHHSPPPPLLPPPPHFHSHPQQQREQQQQLVDQHKVYAAPLPLQSVEGKRSLL</sequence>
<gene>
    <name evidence="2" type="ORF">EW146_g1609</name>
</gene>
<reference evidence="2 3" key="1">
    <citation type="submission" date="2019-02" db="EMBL/GenBank/DDBJ databases">
        <title>Genome sequencing of the rare red list fungi Bondarzewia mesenterica.</title>
        <authorList>
            <person name="Buettner E."/>
            <person name="Kellner H."/>
        </authorList>
    </citation>
    <scope>NUCLEOTIDE SEQUENCE [LARGE SCALE GENOMIC DNA]</scope>
    <source>
        <strain evidence="2 3">DSM 108281</strain>
    </source>
</reference>
<feature type="compositionally biased region" description="Low complexity" evidence="1">
    <location>
        <begin position="742"/>
        <end position="753"/>
    </location>
</feature>